<dbReference type="PANTHER" id="PTHR35446:SF3">
    <property type="entry name" value="CMD DOMAIN-CONTAINING PROTEIN"/>
    <property type="match status" value="1"/>
</dbReference>
<dbReference type="Pfam" id="PF02627">
    <property type="entry name" value="CMD"/>
    <property type="match status" value="1"/>
</dbReference>
<reference evidence="3" key="1">
    <citation type="journal article" date="2019" name="Int. J. Syst. Evol. Microbiol.">
        <title>The Global Catalogue of Microorganisms (GCM) 10K type strain sequencing project: providing services to taxonomists for standard genome sequencing and annotation.</title>
        <authorList>
            <consortium name="The Broad Institute Genomics Platform"/>
            <consortium name="The Broad Institute Genome Sequencing Center for Infectious Disease"/>
            <person name="Wu L."/>
            <person name="Ma J."/>
        </authorList>
    </citation>
    <scope>NUCLEOTIDE SEQUENCE [LARGE SCALE GENOMIC DNA]</scope>
    <source>
        <strain evidence="3">JCM 4087</strain>
    </source>
</reference>
<comment type="caution">
    <text evidence="2">The sequence shown here is derived from an EMBL/GenBank/DDBJ whole genome shotgun (WGS) entry which is preliminary data.</text>
</comment>
<name>A0ABW1EGB7_9BACT</name>
<dbReference type="InterPro" id="IPR003779">
    <property type="entry name" value="CMD-like"/>
</dbReference>
<dbReference type="PANTHER" id="PTHR35446">
    <property type="entry name" value="SI:CH211-175M2.5"/>
    <property type="match status" value="1"/>
</dbReference>
<dbReference type="Gene3D" id="1.20.1290.10">
    <property type="entry name" value="AhpD-like"/>
    <property type="match status" value="1"/>
</dbReference>
<protein>
    <submittedName>
        <fullName evidence="2">Carboxymuconolactone decarboxylase family protein</fullName>
    </submittedName>
</protein>
<organism evidence="2 3">
    <name type="scientific">Acidicapsa dinghuensis</name>
    <dbReference type="NCBI Taxonomy" id="2218256"/>
    <lineage>
        <taxon>Bacteria</taxon>
        <taxon>Pseudomonadati</taxon>
        <taxon>Acidobacteriota</taxon>
        <taxon>Terriglobia</taxon>
        <taxon>Terriglobales</taxon>
        <taxon>Acidobacteriaceae</taxon>
        <taxon>Acidicapsa</taxon>
    </lineage>
</organism>
<proteinExistence type="predicted"/>
<evidence type="ECO:0000313" key="3">
    <source>
        <dbReference type="Proteomes" id="UP001596091"/>
    </source>
</evidence>
<evidence type="ECO:0000313" key="2">
    <source>
        <dbReference type="EMBL" id="MFC5863316.1"/>
    </source>
</evidence>
<dbReference type="EMBL" id="JBHSPH010000004">
    <property type="protein sequence ID" value="MFC5863316.1"/>
    <property type="molecule type" value="Genomic_DNA"/>
</dbReference>
<keyword evidence="3" id="KW-1185">Reference proteome</keyword>
<sequence length="182" mass="19498">MPNYPVHTIASAPEGSKPALEQLKKAFGVLPNLPAVIANSPKLINSLVGLFGQVHSPGLSEAENQIVLLTDAVTNSSTYAVAFHTALALQQGISSEETTAIRERRLPADKRFAALSALAKALIEKRGHLSEQELDSFIAAGFTKEQVLEVIAIVAASTITNYTGTIGNPPLEESFRQYSWQS</sequence>
<dbReference type="Proteomes" id="UP001596091">
    <property type="component" value="Unassembled WGS sequence"/>
</dbReference>
<dbReference type="SUPFAM" id="SSF69118">
    <property type="entry name" value="AhpD-like"/>
    <property type="match status" value="1"/>
</dbReference>
<feature type="domain" description="Carboxymuconolactone decarboxylase-like" evidence="1">
    <location>
        <begin position="49"/>
        <end position="111"/>
    </location>
</feature>
<dbReference type="InterPro" id="IPR029032">
    <property type="entry name" value="AhpD-like"/>
</dbReference>
<evidence type="ECO:0000259" key="1">
    <source>
        <dbReference type="Pfam" id="PF02627"/>
    </source>
</evidence>
<accession>A0ABW1EGB7</accession>
<gene>
    <name evidence="2" type="ORF">ACFPT7_13510</name>
</gene>
<dbReference type="RefSeq" id="WP_263341420.1">
    <property type="nucleotide sequence ID" value="NZ_JAGSYH010000007.1"/>
</dbReference>